<keyword evidence="4" id="KW-1185">Reference proteome</keyword>
<reference evidence="3" key="1">
    <citation type="submission" date="2023-06" db="EMBL/GenBank/DDBJ databases">
        <title>Genome-scale phylogeny and comparative genomics of the fungal order Sordariales.</title>
        <authorList>
            <consortium name="Lawrence Berkeley National Laboratory"/>
            <person name="Hensen N."/>
            <person name="Bonometti L."/>
            <person name="Westerberg I."/>
            <person name="Brannstrom I.O."/>
            <person name="Guillou S."/>
            <person name="Cros-Aarteil S."/>
            <person name="Calhoun S."/>
            <person name="Haridas S."/>
            <person name="Kuo A."/>
            <person name="Mondo S."/>
            <person name="Pangilinan J."/>
            <person name="Riley R."/>
            <person name="Labutti K."/>
            <person name="Andreopoulos B."/>
            <person name="Lipzen A."/>
            <person name="Chen C."/>
            <person name="Yanf M."/>
            <person name="Daum C."/>
            <person name="Ng V."/>
            <person name="Clum A."/>
            <person name="Steindorff A."/>
            <person name="Ohm R."/>
            <person name="Martin F."/>
            <person name="Silar P."/>
            <person name="Natvig D."/>
            <person name="Lalanne C."/>
            <person name="Gautier V."/>
            <person name="Ament-Velasquez S.L."/>
            <person name="Kruys A."/>
            <person name="Hutchinson M.I."/>
            <person name="Powell A.J."/>
            <person name="Barry K."/>
            <person name="Miller A.N."/>
            <person name="Grigoriev I.V."/>
            <person name="Debuchy R."/>
            <person name="Gladieux P."/>
            <person name="Thoren M.H."/>
            <person name="Johannesson H."/>
        </authorList>
    </citation>
    <scope>NUCLEOTIDE SEQUENCE</scope>
    <source>
        <strain evidence="3">CBS 606.72</strain>
    </source>
</reference>
<feature type="region of interest" description="Disordered" evidence="1">
    <location>
        <begin position="1"/>
        <end position="55"/>
    </location>
</feature>
<evidence type="ECO:0000313" key="4">
    <source>
        <dbReference type="Proteomes" id="UP001175000"/>
    </source>
</evidence>
<feature type="region of interest" description="Disordered" evidence="1">
    <location>
        <begin position="902"/>
        <end position="921"/>
    </location>
</feature>
<comment type="caution">
    <text evidence="3">The sequence shown here is derived from an EMBL/GenBank/DDBJ whole genome shotgun (WGS) entry which is preliminary data.</text>
</comment>
<evidence type="ECO:0000313" key="3">
    <source>
        <dbReference type="EMBL" id="KAK0626066.1"/>
    </source>
</evidence>
<feature type="compositionally biased region" description="Basic residues" evidence="1">
    <location>
        <begin position="351"/>
        <end position="368"/>
    </location>
</feature>
<protein>
    <recommendedName>
        <fullName evidence="2">DUF2293 domain-containing protein</fullName>
    </recommendedName>
</protein>
<dbReference type="AlphaFoldDB" id="A0AA39X2P7"/>
<feature type="region of interest" description="Disordered" evidence="1">
    <location>
        <begin position="293"/>
        <end position="368"/>
    </location>
</feature>
<feature type="region of interest" description="Disordered" evidence="1">
    <location>
        <begin position="723"/>
        <end position="767"/>
    </location>
</feature>
<feature type="domain" description="DUF2293" evidence="2">
    <location>
        <begin position="180"/>
        <end position="270"/>
    </location>
</feature>
<dbReference type="Proteomes" id="UP001175000">
    <property type="component" value="Unassembled WGS sequence"/>
</dbReference>
<dbReference type="Pfam" id="PF10056">
    <property type="entry name" value="DUF2293"/>
    <property type="match status" value="1"/>
</dbReference>
<evidence type="ECO:0000256" key="1">
    <source>
        <dbReference type="SAM" id="MobiDB-lite"/>
    </source>
</evidence>
<dbReference type="InterPro" id="IPR018744">
    <property type="entry name" value="DUF2293"/>
</dbReference>
<gene>
    <name evidence="3" type="ORF">B0T14DRAFT_509080</name>
</gene>
<evidence type="ECO:0000259" key="2">
    <source>
        <dbReference type="Pfam" id="PF10056"/>
    </source>
</evidence>
<name>A0AA39X2P7_9PEZI</name>
<accession>A0AA39X2P7</accession>
<dbReference type="EMBL" id="JAULSU010000002">
    <property type="protein sequence ID" value="KAK0626066.1"/>
    <property type="molecule type" value="Genomic_DNA"/>
</dbReference>
<dbReference type="PANTHER" id="PTHR38113:SF1">
    <property type="entry name" value="DUF2293 DOMAIN-CONTAINING PROTEIN"/>
    <property type="match status" value="1"/>
</dbReference>
<feature type="compositionally biased region" description="Acidic residues" evidence="1">
    <location>
        <begin position="293"/>
        <end position="307"/>
    </location>
</feature>
<sequence length="921" mass="103333">MGREKKAKAGPGATAGSSAKDRHKRDRKGNVIDWTAPLPPGLNARLDKPKPSSKHKSWFEFVENKEKKKKLEFEFTEDRHPPPGFEFVPIGNPALTTACKELSREQGAMIFIVTSTYGRFSRTLSFHLNRVGHHIRQSIVEQARESLGDGQDVQVTETDLGVPEPIPDRQEDIDKQADAAIRDLFPRIPNTDRQVIIQHAFNKANLKQKNGDPPVGLAPDITLSRRVQLAVLAHIRHNHTRYDQLLRETSYVNARKAVEPLCLDFLVKWRGDEETGRDQLDEILCEVIVISDSESDDEDDDDDDSDSSDTSVSGGAPLAERPEPPVGLPAPATDASVLSGATNRRGESHPRALHAHAGRKAKVARKDRRAAIRKENRGFSRYQAARDRAWHEAIARQQQHDDRARMRAATVMSIDGPNENQQWRSPEPSYNPRAVIADSSELHRPQPAPYGGAWPIVGSRAASGQARFPPLDLKDHLVRSIEQPYSPETSQFPAQFHDRLQINSDYGESYARPRAAPAFQQTSARPYNETVPERSYNEAPVRVYNEAVPQGYQVREQPDFITLPPRYEATRAPAPIPHQAPVSVVVSSQSRHTQRGFTPIDLTGDTTPLSAYRNSPTVLQDRPVLRSAARPIWIDDENDNFRSTNHPVLAENRMPRAAATHAPYSAPDGRHLEIKRERNYSPIPAHMDGRIARQADNRDASSVHVRSYDGSHDADVVEIVRVTNKFPRQHNDPTPTSPQRYEHRSRNYDPPRALDGDKHGFPSAASPRRIERVVARIEEPVYHDSAFGRPAGYSGSFPVQRQERVVGIEYVPTSRSGETRTFADQPPVSRYEAERTIHADQPVSRYGGCPVYVAQPPVSRYEGEQPIYTGQPVVSRYQGERPIYAGQPPVSPYEGERVVYRQDVPASRTYENGYAPRSDHP</sequence>
<dbReference type="PANTHER" id="PTHR38113">
    <property type="match status" value="1"/>
</dbReference>
<feature type="compositionally biased region" description="Basic and acidic residues" evidence="1">
    <location>
        <begin position="740"/>
        <end position="760"/>
    </location>
</feature>
<proteinExistence type="predicted"/>
<feature type="compositionally biased region" description="Low complexity" evidence="1">
    <location>
        <begin position="9"/>
        <end position="18"/>
    </location>
</feature>
<organism evidence="3 4">
    <name type="scientific">Immersiella caudata</name>
    <dbReference type="NCBI Taxonomy" id="314043"/>
    <lineage>
        <taxon>Eukaryota</taxon>
        <taxon>Fungi</taxon>
        <taxon>Dikarya</taxon>
        <taxon>Ascomycota</taxon>
        <taxon>Pezizomycotina</taxon>
        <taxon>Sordariomycetes</taxon>
        <taxon>Sordariomycetidae</taxon>
        <taxon>Sordariales</taxon>
        <taxon>Lasiosphaeriaceae</taxon>
        <taxon>Immersiella</taxon>
    </lineage>
</organism>